<dbReference type="Pfam" id="PF08477">
    <property type="entry name" value="Roc"/>
    <property type="match status" value="1"/>
</dbReference>
<sequence length="182" mass="20870">MDENFQMLYTEALAAGKENIYDFRVMIVGHQGVGKTSLAKRLLGKQVKENETEPTDGIDIDTRCCQIDHKTKEWTMTVKTEQLYCPELRIKRILSKHEQPPNNTDVTAAMITDRMTESKPSHRDAKEVLDADRQSIIYKRTLIQRDIPGHITEDNGDVPISHFSDEEQAVKIQNKLEGRTFP</sequence>
<dbReference type="Proteomes" id="UP001195483">
    <property type="component" value="Unassembled WGS sequence"/>
</dbReference>
<dbReference type="AlphaFoldDB" id="A0AAE0SQE7"/>
<keyword evidence="2" id="KW-1185">Reference proteome</keyword>
<reference evidence="1" key="3">
    <citation type="submission" date="2023-05" db="EMBL/GenBank/DDBJ databases">
        <authorList>
            <person name="Smith C.H."/>
        </authorList>
    </citation>
    <scope>NUCLEOTIDE SEQUENCE</scope>
    <source>
        <strain evidence="1">CHS0354</strain>
        <tissue evidence="1">Mantle</tissue>
    </source>
</reference>
<protein>
    <submittedName>
        <fullName evidence="1">Uncharacterized protein</fullName>
    </submittedName>
</protein>
<reference evidence="1" key="2">
    <citation type="journal article" date="2021" name="Genome Biol. Evol.">
        <title>Developing a high-quality reference genome for a parasitic bivalve with doubly uniparental inheritance (Bivalvia: Unionida).</title>
        <authorList>
            <person name="Smith C.H."/>
        </authorList>
    </citation>
    <scope>NUCLEOTIDE SEQUENCE</scope>
    <source>
        <strain evidence="1">CHS0354</strain>
        <tissue evidence="1">Mantle</tissue>
    </source>
</reference>
<name>A0AAE0SQE7_9BIVA</name>
<reference evidence="1" key="1">
    <citation type="journal article" date="2021" name="Genome Biol. Evol.">
        <title>A High-Quality Reference Genome for a Parasitic Bivalve with Doubly Uniparental Inheritance (Bivalvia: Unionida).</title>
        <authorList>
            <person name="Smith C.H."/>
        </authorList>
    </citation>
    <scope>NUCLEOTIDE SEQUENCE</scope>
    <source>
        <strain evidence="1">CHS0354</strain>
    </source>
</reference>
<dbReference type="Gene3D" id="3.40.50.300">
    <property type="entry name" value="P-loop containing nucleotide triphosphate hydrolases"/>
    <property type="match status" value="1"/>
</dbReference>
<dbReference type="SUPFAM" id="SSF52540">
    <property type="entry name" value="P-loop containing nucleoside triphosphate hydrolases"/>
    <property type="match status" value="1"/>
</dbReference>
<comment type="caution">
    <text evidence="1">The sequence shown here is derived from an EMBL/GenBank/DDBJ whole genome shotgun (WGS) entry which is preliminary data.</text>
</comment>
<evidence type="ECO:0000313" key="2">
    <source>
        <dbReference type="Proteomes" id="UP001195483"/>
    </source>
</evidence>
<dbReference type="InterPro" id="IPR027417">
    <property type="entry name" value="P-loop_NTPase"/>
</dbReference>
<accession>A0AAE0SQE7</accession>
<proteinExistence type="predicted"/>
<organism evidence="1 2">
    <name type="scientific">Potamilus streckersoni</name>
    <dbReference type="NCBI Taxonomy" id="2493646"/>
    <lineage>
        <taxon>Eukaryota</taxon>
        <taxon>Metazoa</taxon>
        <taxon>Spiralia</taxon>
        <taxon>Lophotrochozoa</taxon>
        <taxon>Mollusca</taxon>
        <taxon>Bivalvia</taxon>
        <taxon>Autobranchia</taxon>
        <taxon>Heteroconchia</taxon>
        <taxon>Palaeoheterodonta</taxon>
        <taxon>Unionida</taxon>
        <taxon>Unionoidea</taxon>
        <taxon>Unionidae</taxon>
        <taxon>Ambleminae</taxon>
        <taxon>Lampsilini</taxon>
        <taxon>Potamilus</taxon>
    </lineage>
</organism>
<evidence type="ECO:0000313" key="1">
    <source>
        <dbReference type="EMBL" id="KAK3596225.1"/>
    </source>
</evidence>
<dbReference type="EMBL" id="JAEAOA010001943">
    <property type="protein sequence ID" value="KAK3596225.1"/>
    <property type="molecule type" value="Genomic_DNA"/>
</dbReference>
<gene>
    <name evidence="1" type="ORF">CHS0354_033060</name>
</gene>